<dbReference type="InterPro" id="IPR011057">
    <property type="entry name" value="Mss4-like_sf"/>
</dbReference>
<dbReference type="InterPro" id="IPR002579">
    <property type="entry name" value="Met_Sox_Rdtase_MsrB_dom"/>
</dbReference>
<dbReference type="Gene3D" id="2.170.150.20">
    <property type="entry name" value="Peptide methionine sulfoxide reductase"/>
    <property type="match status" value="1"/>
</dbReference>
<dbReference type="GO" id="GO:0033743">
    <property type="term" value="F:peptide-methionine (R)-S-oxide reductase activity"/>
    <property type="evidence" value="ECO:0007669"/>
    <property type="project" value="UniProtKB-EC"/>
</dbReference>
<dbReference type="KEGG" id="fgg:FSB75_03435"/>
<dbReference type="EC" id="1.8.4.12" evidence="1"/>
<dbReference type="NCBIfam" id="TIGR00357">
    <property type="entry name" value="peptide-methionine (R)-S-oxide reductase MsrB"/>
    <property type="match status" value="1"/>
</dbReference>
<dbReference type="GO" id="GO:0006979">
    <property type="term" value="P:response to oxidative stress"/>
    <property type="evidence" value="ECO:0007669"/>
    <property type="project" value="InterPro"/>
</dbReference>
<evidence type="ECO:0000259" key="5">
    <source>
        <dbReference type="PROSITE" id="PS51790"/>
    </source>
</evidence>
<evidence type="ECO:0000256" key="4">
    <source>
        <dbReference type="SAM" id="SignalP"/>
    </source>
</evidence>
<feature type="chain" id="PRO_5022807960" description="peptide-methionine (R)-S-oxide reductase" evidence="4">
    <location>
        <begin position="22"/>
        <end position="179"/>
    </location>
</feature>
<evidence type="ECO:0000313" key="7">
    <source>
        <dbReference type="Proteomes" id="UP000321204"/>
    </source>
</evidence>
<reference evidence="6 7" key="1">
    <citation type="journal article" date="2015" name="Int. J. Syst. Evol. Microbiol.">
        <title>Flavisolibacter ginsenosidimutans sp. nov., with ginsenoside-converting activity isolated from soil used for cultivating ginseng.</title>
        <authorList>
            <person name="Zhao Y."/>
            <person name="Liu Q."/>
            <person name="Kang M.S."/>
            <person name="Jin F."/>
            <person name="Yu H."/>
            <person name="Im W.T."/>
        </authorList>
    </citation>
    <scope>NUCLEOTIDE SEQUENCE [LARGE SCALE GENOMIC DNA]</scope>
    <source>
        <strain evidence="6 7">Gsoil 636</strain>
    </source>
</reference>
<evidence type="ECO:0000313" key="6">
    <source>
        <dbReference type="EMBL" id="QEC54993.1"/>
    </source>
</evidence>
<keyword evidence="7" id="KW-1185">Reference proteome</keyword>
<feature type="signal peptide" evidence="4">
    <location>
        <begin position="1"/>
        <end position="21"/>
    </location>
</feature>
<dbReference type="InterPro" id="IPR028427">
    <property type="entry name" value="Met_Sox_Rdtase_MsrB"/>
</dbReference>
<name>A0A5B8UET1_9BACT</name>
<dbReference type="EMBL" id="CP042433">
    <property type="protein sequence ID" value="QEC54993.1"/>
    <property type="molecule type" value="Genomic_DNA"/>
</dbReference>
<feature type="domain" description="MsrB" evidence="5">
    <location>
        <begin position="47"/>
        <end position="169"/>
    </location>
</feature>
<organism evidence="6 7">
    <name type="scientific">Flavisolibacter ginsenosidimutans</name>
    <dbReference type="NCBI Taxonomy" id="661481"/>
    <lineage>
        <taxon>Bacteria</taxon>
        <taxon>Pseudomonadati</taxon>
        <taxon>Bacteroidota</taxon>
        <taxon>Chitinophagia</taxon>
        <taxon>Chitinophagales</taxon>
        <taxon>Chitinophagaceae</taxon>
        <taxon>Flavisolibacter</taxon>
    </lineage>
</organism>
<dbReference type="AlphaFoldDB" id="A0A5B8UET1"/>
<keyword evidence="4" id="KW-0732">Signal</keyword>
<dbReference type="GO" id="GO:0030091">
    <property type="term" value="P:protein repair"/>
    <property type="evidence" value="ECO:0007669"/>
    <property type="project" value="InterPro"/>
</dbReference>
<comment type="catalytic activity">
    <reaction evidence="3">
        <text>L-methionyl-[protein] + [thioredoxin]-disulfide + H2O = L-methionyl-(R)-S-oxide-[protein] + [thioredoxin]-dithiol</text>
        <dbReference type="Rhea" id="RHEA:24164"/>
        <dbReference type="Rhea" id="RHEA-COMP:10698"/>
        <dbReference type="Rhea" id="RHEA-COMP:10700"/>
        <dbReference type="Rhea" id="RHEA-COMP:12313"/>
        <dbReference type="Rhea" id="RHEA-COMP:12314"/>
        <dbReference type="ChEBI" id="CHEBI:15377"/>
        <dbReference type="ChEBI" id="CHEBI:16044"/>
        <dbReference type="ChEBI" id="CHEBI:29950"/>
        <dbReference type="ChEBI" id="CHEBI:45764"/>
        <dbReference type="ChEBI" id="CHEBI:50058"/>
        <dbReference type="EC" id="1.8.4.12"/>
    </reaction>
</comment>
<dbReference type="OrthoDB" id="4174719at2"/>
<keyword evidence="2 6" id="KW-0560">Oxidoreductase</keyword>
<evidence type="ECO:0000256" key="3">
    <source>
        <dbReference type="ARBA" id="ARBA00048488"/>
    </source>
</evidence>
<evidence type="ECO:0000256" key="1">
    <source>
        <dbReference type="ARBA" id="ARBA00012499"/>
    </source>
</evidence>
<dbReference type="GO" id="GO:0005737">
    <property type="term" value="C:cytoplasm"/>
    <property type="evidence" value="ECO:0007669"/>
    <property type="project" value="TreeGrafter"/>
</dbReference>
<dbReference type="RefSeq" id="WP_146782798.1">
    <property type="nucleotide sequence ID" value="NZ_BAABIO010000006.1"/>
</dbReference>
<dbReference type="Pfam" id="PF01641">
    <property type="entry name" value="SelR"/>
    <property type="match status" value="1"/>
</dbReference>
<dbReference type="PANTHER" id="PTHR10173">
    <property type="entry name" value="METHIONINE SULFOXIDE REDUCTASE"/>
    <property type="match status" value="1"/>
</dbReference>
<protein>
    <recommendedName>
        <fullName evidence="1">peptide-methionine (R)-S-oxide reductase</fullName>
        <ecNumber evidence="1">1.8.4.12</ecNumber>
    </recommendedName>
</protein>
<proteinExistence type="predicted"/>
<dbReference type="PANTHER" id="PTHR10173:SF52">
    <property type="entry name" value="METHIONINE-R-SULFOXIDE REDUCTASE B1"/>
    <property type="match status" value="1"/>
</dbReference>
<accession>A0A5B8UET1</accession>
<dbReference type="SUPFAM" id="SSF51316">
    <property type="entry name" value="Mss4-like"/>
    <property type="match status" value="1"/>
</dbReference>
<gene>
    <name evidence="6" type="primary">msrB</name>
    <name evidence="6" type="ORF">FSB75_03435</name>
</gene>
<dbReference type="PROSITE" id="PS51790">
    <property type="entry name" value="MSRB"/>
    <property type="match status" value="1"/>
</dbReference>
<sequence length="179" mass="19931">MRLSKSFVFMALLLTSSFAGFTQQKNQSWPQPAFARKNQSYPMKLSEDEWKKRLGKEQYIILRQEGTEVAGTGKYENFDKEGTYYSAASLQPVFSSETKFHSGTGWPSFFAPIRKDAVLLVKDDSYGMTRIAVVDSKSGSHLGHVFDDGPKPTGKRYCINSAALIFVPKGGQPPTSAKQ</sequence>
<dbReference type="Proteomes" id="UP000321204">
    <property type="component" value="Chromosome"/>
</dbReference>
<evidence type="ECO:0000256" key="2">
    <source>
        <dbReference type="ARBA" id="ARBA00023002"/>
    </source>
</evidence>